<sequence length="162" mass="18164">MDALWLAALENAFGYNLGIKCDCNFPNSHPSNHQKGQVPRELGQLIDLRSLSLSTNSFTGSLPSELGNLRRLQEFDPTNYNEICVKRIVAMEGDYISNVGGVVKVLEGHCWVEDSIGFDSWKGYSYCLTFLMHREVMQEYAGAMQDEHVSGIQLKSNKVLTN</sequence>
<organism evidence="1 2">
    <name type="scientific">Lactuca saligna</name>
    <name type="common">Willowleaf lettuce</name>
    <dbReference type="NCBI Taxonomy" id="75948"/>
    <lineage>
        <taxon>Eukaryota</taxon>
        <taxon>Viridiplantae</taxon>
        <taxon>Streptophyta</taxon>
        <taxon>Embryophyta</taxon>
        <taxon>Tracheophyta</taxon>
        <taxon>Spermatophyta</taxon>
        <taxon>Magnoliopsida</taxon>
        <taxon>eudicotyledons</taxon>
        <taxon>Gunneridae</taxon>
        <taxon>Pentapetalae</taxon>
        <taxon>asterids</taxon>
        <taxon>campanulids</taxon>
        <taxon>Asterales</taxon>
        <taxon>Asteraceae</taxon>
        <taxon>Cichorioideae</taxon>
        <taxon>Cichorieae</taxon>
        <taxon>Lactucinae</taxon>
        <taxon>Lactuca</taxon>
    </lineage>
</organism>
<evidence type="ECO:0000313" key="2">
    <source>
        <dbReference type="Proteomes" id="UP001177003"/>
    </source>
</evidence>
<protein>
    <submittedName>
        <fullName evidence="1">Uncharacterized protein</fullName>
    </submittedName>
</protein>
<dbReference type="SUPFAM" id="SSF52058">
    <property type="entry name" value="L domain-like"/>
    <property type="match status" value="1"/>
</dbReference>
<dbReference type="AlphaFoldDB" id="A0AA35Y7I7"/>
<dbReference type="InterPro" id="IPR032675">
    <property type="entry name" value="LRR_dom_sf"/>
</dbReference>
<reference evidence="1" key="1">
    <citation type="submission" date="2023-04" db="EMBL/GenBank/DDBJ databases">
        <authorList>
            <person name="Vijverberg K."/>
            <person name="Xiong W."/>
            <person name="Schranz E."/>
        </authorList>
    </citation>
    <scope>NUCLEOTIDE SEQUENCE</scope>
</reference>
<dbReference type="Gene3D" id="3.80.10.10">
    <property type="entry name" value="Ribonuclease Inhibitor"/>
    <property type="match status" value="1"/>
</dbReference>
<proteinExistence type="predicted"/>
<name>A0AA35Y7I7_LACSI</name>
<gene>
    <name evidence="1" type="ORF">LSALG_LOCUS8494</name>
</gene>
<dbReference type="Proteomes" id="UP001177003">
    <property type="component" value="Chromosome 1"/>
</dbReference>
<keyword evidence="2" id="KW-1185">Reference proteome</keyword>
<accession>A0AA35Y7I7</accession>
<evidence type="ECO:0000313" key="1">
    <source>
        <dbReference type="EMBL" id="CAI9268050.1"/>
    </source>
</evidence>
<dbReference type="EMBL" id="OX465077">
    <property type="protein sequence ID" value="CAI9268050.1"/>
    <property type="molecule type" value="Genomic_DNA"/>
</dbReference>